<evidence type="ECO:0000259" key="1">
    <source>
        <dbReference type="Pfam" id="PF25298"/>
    </source>
</evidence>
<dbReference type="AlphaFoldDB" id="A0A8S4DNZ1"/>
<protein>
    <submittedName>
        <fullName evidence="2">(diamondback moth) hypothetical protein</fullName>
    </submittedName>
</protein>
<evidence type="ECO:0000313" key="3">
    <source>
        <dbReference type="Proteomes" id="UP000653454"/>
    </source>
</evidence>
<dbReference type="EMBL" id="CAJHNJ030000008">
    <property type="protein sequence ID" value="CAG9103778.1"/>
    <property type="molecule type" value="Genomic_DNA"/>
</dbReference>
<name>A0A8S4DNZ1_PLUXY</name>
<evidence type="ECO:0000313" key="2">
    <source>
        <dbReference type="EMBL" id="CAG9103778.1"/>
    </source>
</evidence>
<dbReference type="Pfam" id="PF25298">
    <property type="entry name" value="Baculo_FP_2nd"/>
    <property type="match status" value="1"/>
</dbReference>
<comment type="caution">
    <text evidence="2">The sequence shown here is derived from an EMBL/GenBank/DDBJ whole genome shotgun (WGS) entry which is preliminary data.</text>
</comment>
<proteinExistence type="predicted"/>
<dbReference type="Proteomes" id="UP000653454">
    <property type="component" value="Unassembled WGS sequence"/>
</dbReference>
<accession>A0A8S4DNZ1</accession>
<sequence length="334" mass="38881">MVTIFQECQPEFLHDLVLKMKAYIFTPGDSICRKACYCYDSYYEKPTPCYKRTAHRRAPPDEWFRAYLQYGYRYVSLRSGRKSSIKYNNAAKLCFRAKQIREAQQKELKSINPTLKDIQQTNHSIESSISYLSAQNEELTKKIVQLEKKGQEDREYITLLEDKIESIQINCRKSNLELKNVPRKNTESKEELIEMILSLSTTIGGNLVQSDIKDIYRVRGKNNSPNPPIVVETTSTMVKNDILKLCKAYNTKNKLKLCAKNLGIRTREDTPIYVSEQLTAKGSRLYFRARDLARSRQYKFCWTAYGRVYVRKTETSPIIAINSEIQVDQLINKD</sequence>
<dbReference type="InterPro" id="IPR057251">
    <property type="entry name" value="FP_C"/>
</dbReference>
<reference evidence="2" key="1">
    <citation type="submission" date="2020-11" db="EMBL/GenBank/DDBJ databases">
        <authorList>
            <person name="Whiteford S."/>
        </authorList>
    </citation>
    <scope>NUCLEOTIDE SEQUENCE</scope>
</reference>
<organism evidence="2 3">
    <name type="scientific">Plutella xylostella</name>
    <name type="common">Diamondback moth</name>
    <name type="synonym">Plutella maculipennis</name>
    <dbReference type="NCBI Taxonomy" id="51655"/>
    <lineage>
        <taxon>Eukaryota</taxon>
        <taxon>Metazoa</taxon>
        <taxon>Ecdysozoa</taxon>
        <taxon>Arthropoda</taxon>
        <taxon>Hexapoda</taxon>
        <taxon>Insecta</taxon>
        <taxon>Pterygota</taxon>
        <taxon>Neoptera</taxon>
        <taxon>Endopterygota</taxon>
        <taxon>Lepidoptera</taxon>
        <taxon>Glossata</taxon>
        <taxon>Ditrysia</taxon>
        <taxon>Yponomeutoidea</taxon>
        <taxon>Plutellidae</taxon>
        <taxon>Plutella</taxon>
    </lineage>
</organism>
<keyword evidence="3" id="KW-1185">Reference proteome</keyword>
<feature type="domain" description="FP protein C-terminal" evidence="1">
    <location>
        <begin position="279"/>
        <end position="330"/>
    </location>
</feature>
<gene>
    <name evidence="2" type="ORF">PLXY2_LOCUS3063</name>
</gene>